<gene>
    <name evidence="1" type="ORF">SP15_076</name>
</gene>
<dbReference type="KEGG" id="vg:29125244"/>
<keyword evidence="2" id="KW-1185">Reference proteome</keyword>
<dbReference type="Proteomes" id="UP000203261">
    <property type="component" value="Segment"/>
</dbReference>
<sequence length="91" mass="9925">MTSYVELEIGSNVELVKELKLNDKLSLHAGTQLMVMDKGGALGNGMLLLYPTDGDAFAKLKEANNDSETVAFLGNPDNENSEYYLKLSLVN</sequence>
<dbReference type="GeneID" id="29125244"/>
<protein>
    <submittedName>
        <fullName evidence="1">Uncharacterized protein</fullName>
    </submittedName>
</protein>
<organism evidence="1 2">
    <name type="scientific">Bacillus phage SP-15</name>
    <dbReference type="NCBI Taxonomy" id="1792032"/>
    <lineage>
        <taxon>Viruses</taxon>
        <taxon>Duplodnaviria</taxon>
        <taxon>Heunggongvirae</taxon>
        <taxon>Uroviricota</taxon>
        <taxon>Caudoviricetes</taxon>
        <taxon>Thornevirus</taxon>
        <taxon>Thornevirus SP15</taxon>
    </lineage>
</organism>
<dbReference type="RefSeq" id="YP_009302464.1">
    <property type="nucleotide sequence ID" value="NC_031245.1"/>
</dbReference>
<reference evidence="1 2" key="1">
    <citation type="submission" date="2015-08" db="EMBL/GenBank/DDBJ databases">
        <authorList>
            <person name="Babu N.S."/>
            <person name="Beckwith C.J."/>
            <person name="Beseler K.G."/>
            <person name="Brison A."/>
            <person name="Carone J.V."/>
            <person name="Caskin T.P."/>
            <person name="Diamond M."/>
            <person name="Durham M.E."/>
            <person name="Foxe J.M."/>
            <person name="Go M."/>
            <person name="Henderson B.A."/>
            <person name="Jones I.B."/>
            <person name="McGettigan J.A."/>
            <person name="Micheletti S.J."/>
            <person name="Nasrallah M.E."/>
            <person name="Ortiz D."/>
            <person name="Piller C.R."/>
            <person name="Privatt S.R."/>
            <person name="Schneider S.L."/>
            <person name="Sharp S."/>
            <person name="Smith T.C."/>
            <person name="Stanton J.D."/>
            <person name="Ullery H.E."/>
            <person name="Wilson R.J."/>
            <person name="Serrano M.G."/>
            <person name="Buck G."/>
            <person name="Lee V."/>
            <person name="Wang Y."/>
            <person name="Carvalho R."/>
            <person name="Voegtly L."/>
            <person name="Shi R."/>
            <person name="Duckworth R."/>
            <person name="Johnson A."/>
            <person name="Loviza R."/>
            <person name="Walstead R."/>
            <person name="Shah Z."/>
            <person name="Kiflezghi M."/>
            <person name="Wade K."/>
            <person name="Ball S.L."/>
            <person name="Bradley K.W."/>
            <person name="Asai D.J."/>
            <person name="Bowman C.A."/>
            <person name="Russell D.A."/>
            <person name="Pope W.H."/>
            <person name="Jacobs-Sera D."/>
            <person name="Hendrix R.W."/>
            <person name="Hatfull G.F."/>
        </authorList>
    </citation>
    <scope>NUCLEOTIDE SEQUENCE [LARGE SCALE GENOMIC DNA]</scope>
</reference>
<evidence type="ECO:0000313" key="1">
    <source>
        <dbReference type="EMBL" id="AMM44875.1"/>
    </source>
</evidence>
<accession>A0A127AW65</accession>
<evidence type="ECO:0000313" key="2">
    <source>
        <dbReference type="Proteomes" id="UP000203261"/>
    </source>
</evidence>
<name>A0A127AW65_9CAUD</name>
<dbReference type="EMBL" id="KT624200">
    <property type="protein sequence ID" value="AMM44875.1"/>
    <property type="molecule type" value="Genomic_DNA"/>
</dbReference>
<proteinExistence type="predicted"/>